<dbReference type="Proteomes" id="UP001341840">
    <property type="component" value="Unassembled WGS sequence"/>
</dbReference>
<accession>A0ABU6SL74</accession>
<evidence type="ECO:0000313" key="2">
    <source>
        <dbReference type="Proteomes" id="UP001341840"/>
    </source>
</evidence>
<gene>
    <name evidence="1" type="ORF">PIB30_059290</name>
</gene>
<keyword evidence="2" id="KW-1185">Reference proteome</keyword>
<evidence type="ECO:0000313" key="1">
    <source>
        <dbReference type="EMBL" id="MED6136820.1"/>
    </source>
</evidence>
<name>A0ABU6SL74_9FABA</name>
<sequence>MNNERDDQSEEVVIEDEEVFKRWTQIEEELKSQRRTIGIEKKKLTKEQEEGIDVTLKE</sequence>
<organism evidence="1 2">
    <name type="scientific">Stylosanthes scabra</name>
    <dbReference type="NCBI Taxonomy" id="79078"/>
    <lineage>
        <taxon>Eukaryota</taxon>
        <taxon>Viridiplantae</taxon>
        <taxon>Streptophyta</taxon>
        <taxon>Embryophyta</taxon>
        <taxon>Tracheophyta</taxon>
        <taxon>Spermatophyta</taxon>
        <taxon>Magnoliopsida</taxon>
        <taxon>eudicotyledons</taxon>
        <taxon>Gunneridae</taxon>
        <taxon>Pentapetalae</taxon>
        <taxon>rosids</taxon>
        <taxon>fabids</taxon>
        <taxon>Fabales</taxon>
        <taxon>Fabaceae</taxon>
        <taxon>Papilionoideae</taxon>
        <taxon>50 kb inversion clade</taxon>
        <taxon>dalbergioids sensu lato</taxon>
        <taxon>Dalbergieae</taxon>
        <taxon>Pterocarpus clade</taxon>
        <taxon>Stylosanthes</taxon>
    </lineage>
</organism>
<comment type="caution">
    <text evidence="1">The sequence shown here is derived from an EMBL/GenBank/DDBJ whole genome shotgun (WGS) entry which is preliminary data.</text>
</comment>
<dbReference type="EMBL" id="JASCZI010060923">
    <property type="protein sequence ID" value="MED6136820.1"/>
    <property type="molecule type" value="Genomic_DNA"/>
</dbReference>
<proteinExistence type="predicted"/>
<protein>
    <submittedName>
        <fullName evidence="1">Uncharacterized protein</fullName>
    </submittedName>
</protein>
<reference evidence="1 2" key="1">
    <citation type="journal article" date="2023" name="Plants (Basel)">
        <title>Bridging the Gap: Combining Genomics and Transcriptomics Approaches to Understand Stylosanthes scabra, an Orphan Legume from the Brazilian Caatinga.</title>
        <authorList>
            <person name="Ferreira-Neto J.R.C."/>
            <person name="da Silva M.D."/>
            <person name="Binneck E."/>
            <person name="de Melo N.F."/>
            <person name="da Silva R.H."/>
            <person name="de Melo A.L.T.M."/>
            <person name="Pandolfi V."/>
            <person name="Bustamante F.O."/>
            <person name="Brasileiro-Vidal A.C."/>
            <person name="Benko-Iseppon A.M."/>
        </authorList>
    </citation>
    <scope>NUCLEOTIDE SEQUENCE [LARGE SCALE GENOMIC DNA]</scope>
    <source>
        <tissue evidence="1">Leaves</tissue>
    </source>
</reference>